<dbReference type="PANTHER" id="PTHR30572:SF4">
    <property type="entry name" value="ABC TRANSPORTER PERMEASE YTRF"/>
    <property type="match status" value="1"/>
</dbReference>
<protein>
    <submittedName>
        <fullName evidence="9">Macrolide transporter ATP-binding /permease protein</fullName>
    </submittedName>
</protein>
<dbReference type="GO" id="GO:0005524">
    <property type="term" value="F:ATP binding"/>
    <property type="evidence" value="ECO:0007669"/>
    <property type="project" value="UniProtKB-KW"/>
</dbReference>
<dbReference type="OrthoDB" id="9793166at2"/>
<reference evidence="9 10" key="1">
    <citation type="submission" date="2017-03" db="EMBL/GenBank/DDBJ databases">
        <title>Genome sequence of Clostridium oryzae DSM 28571.</title>
        <authorList>
            <person name="Poehlein A."/>
            <person name="Daniel R."/>
        </authorList>
    </citation>
    <scope>NUCLEOTIDE SEQUENCE [LARGE SCALE GENOMIC DNA]</scope>
    <source>
        <strain evidence="9 10">DSM 28571</strain>
    </source>
</reference>
<feature type="domain" description="ABC3 transporter permease C-terminal" evidence="8">
    <location>
        <begin position="678"/>
        <end position="788"/>
    </location>
</feature>
<evidence type="ECO:0000256" key="3">
    <source>
        <dbReference type="ARBA" id="ARBA00022692"/>
    </source>
</evidence>
<proteinExistence type="inferred from homology"/>
<dbReference type="STRING" id="1450648.CLORY_22930"/>
<dbReference type="RefSeq" id="WP_079424471.1">
    <property type="nucleotide sequence ID" value="NZ_MZGV01000022.1"/>
</dbReference>
<evidence type="ECO:0000256" key="4">
    <source>
        <dbReference type="ARBA" id="ARBA00022989"/>
    </source>
</evidence>
<comment type="subcellular location">
    <subcellularLocation>
        <location evidence="1">Cell membrane</location>
        <topology evidence="1">Multi-pass membrane protein</topology>
    </subcellularLocation>
</comment>
<keyword evidence="2" id="KW-1003">Cell membrane</keyword>
<evidence type="ECO:0000313" key="9">
    <source>
        <dbReference type="EMBL" id="OPJ61427.1"/>
    </source>
</evidence>
<dbReference type="Proteomes" id="UP000190080">
    <property type="component" value="Unassembled WGS sequence"/>
</dbReference>
<keyword evidence="9" id="KW-0067">ATP-binding</keyword>
<keyword evidence="9" id="KW-0547">Nucleotide-binding</keyword>
<evidence type="ECO:0000256" key="5">
    <source>
        <dbReference type="ARBA" id="ARBA00023136"/>
    </source>
</evidence>
<sequence>MKCITNLAISNDKKNKTRSILIIIAIMLSTMLLTVIGAFCYGSIKYNHENAGQQYGSSYGAFENVTETQIHEMQLRSEFTDIGLRSYAGKVKSNKDIKLYWVDDTARRLSNLSHYLSQGTFPKQENEITAQKAFFKAMGCENPQLGDEITIQCRNDNSSKYVNRTFVISGILKDTTSSIEQKGYNVYVSKSYYNSRISKKYRYYSAYFRLDKSVSITSDNAEEVLKKLAGKCGIAEKQVIANTYYLIWALDPGTDTIAGGILIAACIVVFSVIVIYNIFQIGITQKIQEYGKIKAIGATKKQLRGIVMREGMIMAIVGIPLGLLLGCIVGVFSFDWMMRQTQKIQQGVETISISIVSIPLLLSVAAVSLITTWLALRKPMKIVSKISPVEAIRYQEKNSKISYVRKGYHSMGAKEMTFAAFSVNKKRTVMTVCTMGLSCVLFVIIANFVGNIDNEYDARRNVEYGQIKLSLDYSLNDKAYPQNNLDAILQKNPLGKDNIEQIKQISGVTDVKTRNILAMKVGKRLNSVMVLDKEGFEKLAEEAAGRGNLDYDTAVKNDAIIFGWSRFIEDEGYSLNKNIKAVLHGEKKAAEYQGALQGAFGSCDADWAITDKTSQKLGLGDSNIGIVWVNCDKDQVAAVKEKLKKLFADNEHIDIETYQDALSVSKTSTRFLQLACYTILAIMGIIGFMNMANTMIISIITRKREFGVLQAIGMTNKQLNYMLQMEGIIFTVGTVLVAVIVGIPIGYRVFRYGRSHGWIGLYIYHLPWVEILVMVLVLSVMQIILSSILSTNVRKESLVERIRYQE</sequence>
<gene>
    <name evidence="9" type="ORF">CLORY_22930</name>
</gene>
<dbReference type="GO" id="GO:0005886">
    <property type="term" value="C:plasma membrane"/>
    <property type="evidence" value="ECO:0007669"/>
    <property type="project" value="UniProtKB-SubCell"/>
</dbReference>
<feature type="transmembrane region" description="Helical" evidence="7">
    <location>
        <begin position="727"/>
        <end position="750"/>
    </location>
</feature>
<dbReference type="GO" id="GO:0022857">
    <property type="term" value="F:transmembrane transporter activity"/>
    <property type="evidence" value="ECO:0007669"/>
    <property type="project" value="TreeGrafter"/>
</dbReference>
<feature type="transmembrane region" description="Helical" evidence="7">
    <location>
        <begin position="762"/>
        <end position="785"/>
    </location>
</feature>
<feature type="domain" description="ABC3 transporter permease C-terminal" evidence="8">
    <location>
        <begin position="262"/>
        <end position="379"/>
    </location>
</feature>
<dbReference type="Pfam" id="PF02687">
    <property type="entry name" value="FtsX"/>
    <property type="match status" value="2"/>
</dbReference>
<evidence type="ECO:0000313" key="10">
    <source>
        <dbReference type="Proteomes" id="UP000190080"/>
    </source>
</evidence>
<evidence type="ECO:0000259" key="8">
    <source>
        <dbReference type="Pfam" id="PF02687"/>
    </source>
</evidence>
<evidence type="ECO:0000256" key="6">
    <source>
        <dbReference type="ARBA" id="ARBA00038076"/>
    </source>
</evidence>
<dbReference type="InterPro" id="IPR050250">
    <property type="entry name" value="Macrolide_Exporter_MacB"/>
</dbReference>
<name>A0A1V4IPN6_9CLOT</name>
<dbReference type="InterPro" id="IPR003838">
    <property type="entry name" value="ABC3_permease_C"/>
</dbReference>
<keyword evidence="4 7" id="KW-1133">Transmembrane helix</keyword>
<comment type="similarity">
    <text evidence="6">Belongs to the ABC-4 integral membrane protein family.</text>
</comment>
<dbReference type="PANTHER" id="PTHR30572">
    <property type="entry name" value="MEMBRANE COMPONENT OF TRANSPORTER-RELATED"/>
    <property type="match status" value="1"/>
</dbReference>
<comment type="caution">
    <text evidence="9">The sequence shown here is derived from an EMBL/GenBank/DDBJ whole genome shotgun (WGS) entry which is preliminary data.</text>
</comment>
<evidence type="ECO:0000256" key="1">
    <source>
        <dbReference type="ARBA" id="ARBA00004651"/>
    </source>
</evidence>
<dbReference type="EMBL" id="MZGV01000022">
    <property type="protein sequence ID" value="OPJ61427.1"/>
    <property type="molecule type" value="Genomic_DNA"/>
</dbReference>
<evidence type="ECO:0000256" key="2">
    <source>
        <dbReference type="ARBA" id="ARBA00022475"/>
    </source>
</evidence>
<feature type="transmembrane region" description="Helical" evidence="7">
    <location>
        <begin position="353"/>
        <end position="376"/>
    </location>
</feature>
<accession>A0A1V4IPN6</accession>
<feature type="transmembrane region" description="Helical" evidence="7">
    <location>
        <begin position="257"/>
        <end position="279"/>
    </location>
</feature>
<keyword evidence="3 7" id="KW-0812">Transmembrane</keyword>
<keyword evidence="5 7" id="KW-0472">Membrane</keyword>
<evidence type="ECO:0000256" key="7">
    <source>
        <dbReference type="SAM" id="Phobius"/>
    </source>
</evidence>
<dbReference type="AlphaFoldDB" id="A0A1V4IPN6"/>
<feature type="transmembrane region" description="Helical" evidence="7">
    <location>
        <begin position="311"/>
        <end position="333"/>
    </location>
</feature>
<keyword evidence="10" id="KW-1185">Reference proteome</keyword>
<feature type="transmembrane region" description="Helical" evidence="7">
    <location>
        <begin position="20"/>
        <end position="44"/>
    </location>
</feature>
<feature type="transmembrane region" description="Helical" evidence="7">
    <location>
        <begin position="671"/>
        <end position="692"/>
    </location>
</feature>
<feature type="transmembrane region" description="Helical" evidence="7">
    <location>
        <begin position="429"/>
        <end position="450"/>
    </location>
</feature>
<organism evidence="9 10">
    <name type="scientific">Clostridium oryzae</name>
    <dbReference type="NCBI Taxonomy" id="1450648"/>
    <lineage>
        <taxon>Bacteria</taxon>
        <taxon>Bacillati</taxon>
        <taxon>Bacillota</taxon>
        <taxon>Clostridia</taxon>
        <taxon>Eubacteriales</taxon>
        <taxon>Clostridiaceae</taxon>
        <taxon>Clostridium</taxon>
    </lineage>
</organism>